<dbReference type="OrthoDB" id="4012581at2759"/>
<dbReference type="EMBL" id="QLNQ01000022">
    <property type="protein sequence ID" value="RCK64551.1"/>
    <property type="molecule type" value="Genomic_DNA"/>
</dbReference>
<keyword evidence="2" id="KW-1185">Reference proteome</keyword>
<evidence type="ECO:0000313" key="1">
    <source>
        <dbReference type="EMBL" id="RCK64551.1"/>
    </source>
</evidence>
<name>A0A367YHQ1_9ASCO</name>
<dbReference type="AlphaFoldDB" id="A0A367YHQ1"/>
<organism evidence="1 2">
    <name type="scientific">Candida viswanathii</name>
    <dbReference type="NCBI Taxonomy" id="5486"/>
    <lineage>
        <taxon>Eukaryota</taxon>
        <taxon>Fungi</taxon>
        <taxon>Dikarya</taxon>
        <taxon>Ascomycota</taxon>
        <taxon>Saccharomycotina</taxon>
        <taxon>Pichiomycetes</taxon>
        <taxon>Debaryomycetaceae</taxon>
        <taxon>Candida/Lodderomyces clade</taxon>
        <taxon>Candida</taxon>
    </lineage>
</organism>
<comment type="caution">
    <text evidence="1">The sequence shown here is derived from an EMBL/GenBank/DDBJ whole genome shotgun (WGS) entry which is preliminary data.</text>
</comment>
<dbReference type="Proteomes" id="UP000253472">
    <property type="component" value="Unassembled WGS sequence"/>
</dbReference>
<protein>
    <submittedName>
        <fullName evidence="1">Uncharacterized protein</fullName>
    </submittedName>
</protein>
<gene>
    <name evidence="1" type="ORF">Cantr_00148</name>
</gene>
<accession>A0A367YHQ1</accession>
<proteinExistence type="predicted"/>
<reference evidence="1 2" key="1">
    <citation type="submission" date="2018-06" db="EMBL/GenBank/DDBJ databases">
        <title>Whole genome sequencing of Candida tropicalis (genome annotated by CSBL at Korea University).</title>
        <authorList>
            <person name="Ahn J."/>
        </authorList>
    </citation>
    <scope>NUCLEOTIDE SEQUENCE [LARGE SCALE GENOMIC DNA]</scope>
    <source>
        <strain evidence="1 2">ATCC 20962</strain>
    </source>
</reference>
<evidence type="ECO:0000313" key="2">
    <source>
        <dbReference type="Proteomes" id="UP000253472"/>
    </source>
</evidence>
<sequence length="129" mass="14696">MSVQTTTRRCSIGIESPESGRTNTPLNAFLIYTTRPQFRYPYDGELSPPLAVNSPPSSRRVSICDLHNFDDDDRQLEVEVEHEGSSMVRVLLVVLVLLEADDRSSSSSSHRKHRRRQTTALRFLKPRVL</sequence>